<evidence type="ECO:0000256" key="6">
    <source>
        <dbReference type="ARBA" id="ARBA00022989"/>
    </source>
</evidence>
<feature type="transmembrane region" description="Helical" evidence="10">
    <location>
        <begin position="1466"/>
        <end position="1490"/>
    </location>
</feature>
<reference evidence="13" key="2">
    <citation type="journal article" date="2023" name="Microbiol Resour">
        <title>Decontamination and Annotation of the Draft Genome Sequence of the Oomycete Lagenidium giganteum ARSEF 373.</title>
        <authorList>
            <person name="Morgan W.R."/>
            <person name="Tartar A."/>
        </authorList>
    </citation>
    <scope>NUCLEOTIDE SEQUENCE</scope>
    <source>
        <strain evidence="13">ARSEF 373</strain>
    </source>
</reference>
<dbReference type="PROSITE" id="PS50178">
    <property type="entry name" value="ZF_FYVE"/>
    <property type="match status" value="1"/>
</dbReference>
<dbReference type="SUPFAM" id="SSF57903">
    <property type="entry name" value="FYVE/PHD zinc finger"/>
    <property type="match status" value="1"/>
</dbReference>
<feature type="region of interest" description="Disordered" evidence="9">
    <location>
        <begin position="173"/>
        <end position="221"/>
    </location>
</feature>
<feature type="transmembrane region" description="Helical" evidence="10">
    <location>
        <begin position="1274"/>
        <end position="1296"/>
    </location>
</feature>
<dbReference type="GO" id="GO:0008270">
    <property type="term" value="F:zinc ion binding"/>
    <property type="evidence" value="ECO:0007669"/>
    <property type="project" value="UniProtKB-KW"/>
</dbReference>
<keyword evidence="5" id="KW-0862">Zinc</keyword>
<evidence type="ECO:0000256" key="1">
    <source>
        <dbReference type="ARBA" id="ARBA00004141"/>
    </source>
</evidence>
<evidence type="ECO:0000256" key="2">
    <source>
        <dbReference type="ARBA" id="ARBA00022692"/>
    </source>
</evidence>
<keyword evidence="6 10" id="KW-1133">Transmembrane helix</keyword>
<feature type="compositionally biased region" description="Polar residues" evidence="9">
    <location>
        <begin position="871"/>
        <end position="889"/>
    </location>
</feature>
<dbReference type="PRINTS" id="PR00259">
    <property type="entry name" value="TMFOUR"/>
</dbReference>
<evidence type="ECO:0000313" key="13">
    <source>
        <dbReference type="EMBL" id="DBA05045.1"/>
    </source>
</evidence>
<evidence type="ECO:0000256" key="3">
    <source>
        <dbReference type="ARBA" id="ARBA00022723"/>
    </source>
</evidence>
<dbReference type="GO" id="GO:0016020">
    <property type="term" value="C:membrane"/>
    <property type="evidence" value="ECO:0007669"/>
    <property type="project" value="UniProtKB-SubCell"/>
</dbReference>
<feature type="transmembrane region" description="Helical" evidence="10">
    <location>
        <begin position="750"/>
        <end position="768"/>
    </location>
</feature>
<dbReference type="PROSITE" id="PS50003">
    <property type="entry name" value="PH_DOMAIN"/>
    <property type="match status" value="1"/>
</dbReference>
<dbReference type="PANTHER" id="PTHR23164">
    <property type="entry name" value="EARLY ENDOSOME ANTIGEN 1"/>
    <property type="match status" value="1"/>
</dbReference>
<feature type="transmembrane region" description="Helical" evidence="10">
    <location>
        <begin position="1337"/>
        <end position="1357"/>
    </location>
</feature>
<evidence type="ECO:0000256" key="8">
    <source>
        <dbReference type="PROSITE-ProRule" id="PRU00091"/>
    </source>
</evidence>
<keyword evidence="2 10" id="KW-0812">Transmembrane</keyword>
<feature type="transmembrane region" description="Helical" evidence="10">
    <location>
        <begin position="1433"/>
        <end position="1454"/>
    </location>
</feature>
<dbReference type="PANTHER" id="PTHR23164:SF30">
    <property type="entry name" value="EARLY ENDOSOME ANTIGEN 1"/>
    <property type="match status" value="1"/>
</dbReference>
<proteinExistence type="predicted"/>
<dbReference type="SMART" id="SM00233">
    <property type="entry name" value="PH"/>
    <property type="match status" value="2"/>
</dbReference>
<dbReference type="SMART" id="SM00064">
    <property type="entry name" value="FYVE"/>
    <property type="match status" value="1"/>
</dbReference>
<feature type="region of interest" description="Disordered" evidence="9">
    <location>
        <begin position="870"/>
        <end position="889"/>
    </location>
</feature>
<dbReference type="InterPro" id="IPR000306">
    <property type="entry name" value="Znf_FYVE"/>
</dbReference>
<evidence type="ECO:0000313" key="14">
    <source>
        <dbReference type="Proteomes" id="UP001146120"/>
    </source>
</evidence>
<evidence type="ECO:0000256" key="7">
    <source>
        <dbReference type="ARBA" id="ARBA00023136"/>
    </source>
</evidence>
<keyword evidence="3" id="KW-0479">Metal-binding</keyword>
<comment type="caution">
    <text evidence="13">The sequence shown here is derived from an EMBL/GenBank/DDBJ whole genome shotgun (WGS) entry which is preliminary data.</text>
</comment>
<dbReference type="Pfam" id="PF01363">
    <property type="entry name" value="FYVE"/>
    <property type="match status" value="1"/>
</dbReference>
<evidence type="ECO:0000256" key="10">
    <source>
        <dbReference type="SAM" id="Phobius"/>
    </source>
</evidence>
<evidence type="ECO:0008006" key="15">
    <source>
        <dbReference type="Google" id="ProtNLM"/>
    </source>
</evidence>
<feature type="compositionally biased region" description="Basic and acidic residues" evidence="9">
    <location>
        <begin position="173"/>
        <end position="185"/>
    </location>
</feature>
<dbReference type="InterPro" id="IPR018499">
    <property type="entry name" value="Tetraspanin/Peripherin"/>
</dbReference>
<dbReference type="EMBL" id="DAKRPA010000003">
    <property type="protein sequence ID" value="DBA05045.1"/>
    <property type="molecule type" value="Genomic_DNA"/>
</dbReference>
<evidence type="ECO:0000259" key="12">
    <source>
        <dbReference type="PROSITE" id="PS50178"/>
    </source>
</evidence>
<dbReference type="Pfam" id="PF00335">
    <property type="entry name" value="Tetraspanin"/>
    <property type="match status" value="2"/>
</dbReference>
<evidence type="ECO:0000256" key="9">
    <source>
        <dbReference type="SAM" id="MobiDB-lite"/>
    </source>
</evidence>
<dbReference type="Gene3D" id="3.30.40.10">
    <property type="entry name" value="Zinc/RING finger domain, C3HC4 (zinc finger)"/>
    <property type="match status" value="1"/>
</dbReference>
<feature type="transmembrane region" description="Helical" evidence="10">
    <location>
        <begin position="1627"/>
        <end position="1649"/>
    </location>
</feature>
<organism evidence="13 14">
    <name type="scientific">Lagenidium giganteum</name>
    <dbReference type="NCBI Taxonomy" id="4803"/>
    <lineage>
        <taxon>Eukaryota</taxon>
        <taxon>Sar</taxon>
        <taxon>Stramenopiles</taxon>
        <taxon>Oomycota</taxon>
        <taxon>Peronosporomycetes</taxon>
        <taxon>Pythiales</taxon>
        <taxon>Pythiaceae</taxon>
    </lineage>
</organism>
<dbReference type="Proteomes" id="UP001146120">
    <property type="component" value="Unassembled WGS sequence"/>
</dbReference>
<name>A0AAV2ZQM8_9STRA</name>
<reference evidence="13" key="1">
    <citation type="submission" date="2022-11" db="EMBL/GenBank/DDBJ databases">
        <authorList>
            <person name="Morgan W.R."/>
            <person name="Tartar A."/>
        </authorList>
    </citation>
    <scope>NUCLEOTIDE SEQUENCE</scope>
    <source>
        <strain evidence="13">ARSEF 373</strain>
    </source>
</reference>
<dbReference type="InterPro" id="IPR011011">
    <property type="entry name" value="Znf_FYVE_PHD"/>
</dbReference>
<dbReference type="InterPro" id="IPR013083">
    <property type="entry name" value="Znf_RING/FYVE/PHD"/>
</dbReference>
<comment type="subcellular location">
    <subcellularLocation>
        <location evidence="1">Membrane</location>
        <topology evidence="1">Multi-pass membrane protein</topology>
    </subcellularLocation>
</comment>
<feature type="transmembrane region" description="Helical" evidence="10">
    <location>
        <begin position="1302"/>
        <end position="1325"/>
    </location>
</feature>
<keyword evidence="7 10" id="KW-0472">Membrane</keyword>
<evidence type="ECO:0000259" key="11">
    <source>
        <dbReference type="PROSITE" id="PS50003"/>
    </source>
</evidence>
<evidence type="ECO:0000256" key="4">
    <source>
        <dbReference type="ARBA" id="ARBA00022771"/>
    </source>
</evidence>
<feature type="domain" description="PH" evidence="11">
    <location>
        <begin position="515"/>
        <end position="653"/>
    </location>
</feature>
<keyword evidence="14" id="KW-1185">Reference proteome</keyword>
<dbReference type="InterPro" id="IPR017455">
    <property type="entry name" value="Znf_FYVE-rel"/>
</dbReference>
<accession>A0AAV2ZQM8</accession>
<feature type="transmembrane region" description="Helical" evidence="10">
    <location>
        <begin position="1497"/>
        <end position="1522"/>
    </location>
</feature>
<gene>
    <name evidence="13" type="ORF">N0F65_000733</name>
</gene>
<dbReference type="InterPro" id="IPR001849">
    <property type="entry name" value="PH_domain"/>
</dbReference>
<evidence type="ECO:0000256" key="5">
    <source>
        <dbReference type="ARBA" id="ARBA00022833"/>
    </source>
</evidence>
<feature type="domain" description="FYVE-type" evidence="12">
    <location>
        <begin position="1085"/>
        <end position="1145"/>
    </location>
</feature>
<feature type="transmembrane region" description="Helical" evidence="10">
    <location>
        <begin position="1399"/>
        <end position="1421"/>
    </location>
</feature>
<sequence length="1661" mass="184354">MPLTLVDKEKEAKKKEAEVLRANIERFVDAVMADKYSLGELLNESFSMEMLELLFKRMTSKLRSILFSRAKVSEMIHVALDTTKSAHTRTMATSFLVVGSAGNAMVSCDATAHSCDNVWNAIFTTLHQEAVGPAKETEQHIMERRKSVTELEAMIQVEVRCIEADGAKSLKESFVDKDEERRSDEEHSEADTSSPSSARSSVNEDDTAEPMSPQSLSTAVSSALTLNKDTTTPFPLTTPVDDAQLVNVFSAESANYASQILSYFAVRAQKGACIWHYLSTHSDYVDLLLANIGHDDLRTFLLHLVYSDHSEAAIESFFATQMLEKMLQKLLTFAPPRNVYERDATENTFLLLREILHAPYLTSRGVAISAKTIPLDKVTGQEEYVSICGASREMANSSLRKYTSRKVRRLVHLFMQQDERSLEQLFTQMIKELTFWSTPVSTVSDRRGSTSQGLQGSLSLLSEGHPRPSCTTMLMHLFELTETVDFAEEEGKEGGGNRALTSVGIDCLNFMCSTHMVRTGHLLLKRKLKNELQQCTLSLNCMMGLRITSQREGKNSRNNAFGEAFVHEQKGNQMTISLDEIESIESSDWHKHGFVVNVRKHRDRNKPITVSGLGFGEAPSTHQDELVRSVEYFAANTEADKEQWINLLRAAINGDLNELEIFCSDDWRSNVREYRQLRDCLITCMEKKGHELMAFLRQVVVLNTRKASGYHLWSIAKLLGAVVANESKRLDQMFVSANLINKLLKCYERFPTYTLLLGEITKILVFYFGDFKSKRSRRCPLIERLMSSDDKAILLPMLLRTFAPEAPESDGKMFLAGTDARSNLKLVVEAIRLCYIDPKTRSQTRVQSIIQGDPKWQRLLAAFEEAEGLTGRSSNATRTSSEPPARNSTVAAPTIMNKDIAAVVAKATPSQPAFQEDIINQITRPCYSSAHGFGSSFLMGDGCAFGYLFKERRGGEEWQKALVVYEYVSYKLWYFYPSEVDETHRITWKWVVPVAVRSRYTHGQDENHSSIGHHGLYITVYDHENGSTHHYHHNQKTPTRELHFSVTKLDDRDLWKDVLTNAAATIQQLSNDYNSMCQKFKKPDKKTVTHCQNCQTPFKLFRRPHACHRCGKWLCGKCTQNRKAIPEVGLMTPVRHCDACFEAAGGAKSDVEPVQLFRNSSGGESGGSITGEPLIHGADAQMRLSLTNVELYELAHGMVSPRAMMRMSRHDSIDSPTGHSYQVDELDTEDGRARFFGGGGADDDNGLSPYPSPPPSVLYLGRKPLDAMRPSRKILRAICALTFVCGAALLGLGVHVSVTAHLHASAAALAALGAIVLLLATLGMVGAGREKSGVLMLYFFVNFFLITCLFVASYAAFCFNGTLEAWVKHHWSDPMLDYMRAQPCCATYEATVQHLEARMMLMGAIGFACIALQLISMYCVVRIVTVPIVMKNMLTVINLIFVVLGAGIFAYGVTVKYHDELTAGQHWIAVLFIVVGTFVVALSVLGIIGARAKSRTILLIYILGVGACLAALLASAVGAFTLSDKLARNYDSLRTDDIACNVALSGCSNCTDVPADMVECLGVSQDSKGYWTSCTKSTPASKCQAGMTLLHKKDDQGYKPNDIAPCGKCPEWSPQDVHGYIKSGLHILGLLSAIVSLFIIVGFVGALILRKSLAGYQTDSI</sequence>
<feature type="compositionally biased region" description="Low complexity" evidence="9">
    <location>
        <begin position="191"/>
        <end position="201"/>
    </location>
</feature>
<keyword evidence="4 8" id="KW-0863">Zinc-finger</keyword>
<protein>
    <recommendedName>
        <fullName evidence="15">FYVE-type domain-containing protein</fullName>
    </recommendedName>
</protein>